<feature type="region of interest" description="Disordered" evidence="1">
    <location>
        <begin position="483"/>
        <end position="541"/>
    </location>
</feature>
<dbReference type="InterPro" id="IPR027417">
    <property type="entry name" value="P-loop_NTPase"/>
</dbReference>
<evidence type="ECO:0008006" key="4">
    <source>
        <dbReference type="Google" id="ProtNLM"/>
    </source>
</evidence>
<accession>A0A1M6WU29</accession>
<reference evidence="2 3" key="1">
    <citation type="submission" date="2016-11" db="EMBL/GenBank/DDBJ databases">
        <authorList>
            <person name="Jaros S."/>
            <person name="Januszkiewicz K."/>
            <person name="Wedrychowicz H."/>
        </authorList>
    </citation>
    <scope>NUCLEOTIDE SEQUENCE [LARGE SCALE GENOMIC DNA]</scope>
    <source>
        <strain evidence="2 3">CGMCC 4.5723</strain>
    </source>
</reference>
<protein>
    <recommendedName>
        <fullName evidence="4">FtsK/SpoIIIE family protein</fullName>
    </recommendedName>
</protein>
<evidence type="ECO:0000313" key="3">
    <source>
        <dbReference type="Proteomes" id="UP000184452"/>
    </source>
</evidence>
<keyword evidence="3" id="KW-1185">Reference proteome</keyword>
<proteinExistence type="predicted"/>
<feature type="compositionally biased region" description="Basic and acidic residues" evidence="1">
    <location>
        <begin position="516"/>
        <end position="529"/>
    </location>
</feature>
<dbReference type="Gene3D" id="3.40.50.300">
    <property type="entry name" value="P-loop containing nucleotide triphosphate hydrolases"/>
    <property type="match status" value="1"/>
</dbReference>
<organism evidence="2 3">
    <name type="scientific">Nocardiopsis flavescens</name>
    <dbReference type="NCBI Taxonomy" id="758803"/>
    <lineage>
        <taxon>Bacteria</taxon>
        <taxon>Bacillati</taxon>
        <taxon>Actinomycetota</taxon>
        <taxon>Actinomycetes</taxon>
        <taxon>Streptosporangiales</taxon>
        <taxon>Nocardiopsidaceae</taxon>
        <taxon>Nocardiopsis</taxon>
    </lineage>
</organism>
<dbReference type="EMBL" id="FQZK01000051">
    <property type="protein sequence ID" value="SHK97290.1"/>
    <property type="molecule type" value="Genomic_DNA"/>
</dbReference>
<dbReference type="Proteomes" id="UP000184452">
    <property type="component" value="Unassembled WGS sequence"/>
</dbReference>
<evidence type="ECO:0000313" key="2">
    <source>
        <dbReference type="EMBL" id="SHK97290.1"/>
    </source>
</evidence>
<gene>
    <name evidence="2" type="ORF">SAMN05421803_1517</name>
</gene>
<feature type="region of interest" description="Disordered" evidence="1">
    <location>
        <begin position="577"/>
        <end position="597"/>
    </location>
</feature>
<dbReference type="AlphaFoldDB" id="A0A1M6WU29"/>
<name>A0A1M6WU29_9ACTN</name>
<dbReference type="STRING" id="758803.SAMN05421803_1517"/>
<evidence type="ECO:0000256" key="1">
    <source>
        <dbReference type="SAM" id="MobiDB-lite"/>
    </source>
</evidence>
<dbReference type="SUPFAM" id="SSF52540">
    <property type="entry name" value="P-loop containing nucleoside triphosphate hydrolases"/>
    <property type="match status" value="1"/>
</dbReference>
<sequence>MFLPGPQQDTARAAAEFRRQIARSQPKPQKPPYGWRWFSGAPLDGAPRTDATWFLSANQSVDPTYRGKFHTRPRIVRAGMRTGATLAPPAVGVAWWVDERLTMAVLCLVFVLISARAGYKMATAIMESRHQRRLVQPLAAVLAPVLETNKGTIIRGMEIPRDYLSDDETVLTVPLLDTWRPDQVSQAVKLIHVRLGGEWNHQTTKEAPYFLRLTHKPAPPNFVSYKEVAHLLRQGSDATPLLGLGVEAAPVRLNFDDEAPHIGMSVGTGGGKSSLMRLLIAQLAYHGVDHFTVIDPKMVSLQGMDAIIPGLTIYDQIMSEWAAIANFRREMDRRYLELRDNPKAKFDRWFLILEEQNAFALESDIVWKEIKEKKDPARPPVWADIAFILVKARQVKMHVVAAYQRMDDRSTGGFGLRDQFGMKLLSRFSPSQWDMLVDTRPRAIPSNVNGRWTSVMGGLHRQVQLPFMTVDDVADLMSYRDTSGVVRPASPETSPEAVPGGGDGPAPQVGGVPGDTGDRGQRPGRERLRLLPPPPEGLDDAVADLVAPEPEERLYTLKEASSDSPVGFLPVKWETAKKRRTRAPEGAFPEGVMSDGAERYTKDQLTEFFGSAEKSEHSG</sequence>